<keyword evidence="3" id="KW-1185">Reference proteome</keyword>
<dbReference type="Proteomes" id="UP001174909">
    <property type="component" value="Unassembled WGS sequence"/>
</dbReference>
<dbReference type="SUPFAM" id="SSF51182">
    <property type="entry name" value="RmlC-like cupins"/>
    <property type="match status" value="1"/>
</dbReference>
<accession>A0AA35W8C4</accession>
<dbReference type="PANTHER" id="PTHR40112:SF1">
    <property type="entry name" value="H2HPP ISOMERASE"/>
    <property type="match status" value="1"/>
</dbReference>
<reference evidence="2" key="1">
    <citation type="submission" date="2023-03" db="EMBL/GenBank/DDBJ databases">
        <authorList>
            <person name="Steffen K."/>
            <person name="Cardenas P."/>
        </authorList>
    </citation>
    <scope>NUCLEOTIDE SEQUENCE</scope>
</reference>
<protein>
    <submittedName>
        <fullName evidence="2">Uncharacterized protein SCO3923</fullName>
    </submittedName>
</protein>
<sequence>MCAAGDTDPQQPHTEDEIYYVVSGSARLQVGDEDREIKPGTVIFVETDAPHRFHSITETLTLLVVFAPPRRSRAEG</sequence>
<dbReference type="InterPro" id="IPR052535">
    <property type="entry name" value="Bacilysin_H2HPP_isomerase"/>
</dbReference>
<dbReference type="InterPro" id="IPR013096">
    <property type="entry name" value="Cupin_2"/>
</dbReference>
<dbReference type="Pfam" id="PF07883">
    <property type="entry name" value="Cupin_2"/>
    <property type="match status" value="1"/>
</dbReference>
<comment type="caution">
    <text evidence="2">The sequence shown here is derived from an EMBL/GenBank/DDBJ whole genome shotgun (WGS) entry which is preliminary data.</text>
</comment>
<name>A0AA35W8C4_GEOBA</name>
<gene>
    <name evidence="2" type="ORF">GBAR_LOCUS5397</name>
</gene>
<evidence type="ECO:0000259" key="1">
    <source>
        <dbReference type="Pfam" id="PF07883"/>
    </source>
</evidence>
<dbReference type="InterPro" id="IPR014710">
    <property type="entry name" value="RmlC-like_jellyroll"/>
</dbReference>
<dbReference type="EMBL" id="CASHTH010000800">
    <property type="protein sequence ID" value="CAI8007811.1"/>
    <property type="molecule type" value="Genomic_DNA"/>
</dbReference>
<dbReference type="AlphaFoldDB" id="A0AA35W8C4"/>
<dbReference type="InterPro" id="IPR011051">
    <property type="entry name" value="RmlC_Cupin_sf"/>
</dbReference>
<dbReference type="PANTHER" id="PTHR40112">
    <property type="entry name" value="H2HPP ISOMERASE"/>
    <property type="match status" value="1"/>
</dbReference>
<evidence type="ECO:0000313" key="3">
    <source>
        <dbReference type="Proteomes" id="UP001174909"/>
    </source>
</evidence>
<dbReference type="Gene3D" id="2.60.120.10">
    <property type="entry name" value="Jelly Rolls"/>
    <property type="match status" value="1"/>
</dbReference>
<proteinExistence type="predicted"/>
<feature type="domain" description="Cupin type-2" evidence="1">
    <location>
        <begin position="4"/>
        <end position="66"/>
    </location>
</feature>
<organism evidence="2 3">
    <name type="scientific">Geodia barretti</name>
    <name type="common">Barrett's horny sponge</name>
    <dbReference type="NCBI Taxonomy" id="519541"/>
    <lineage>
        <taxon>Eukaryota</taxon>
        <taxon>Metazoa</taxon>
        <taxon>Porifera</taxon>
        <taxon>Demospongiae</taxon>
        <taxon>Heteroscleromorpha</taxon>
        <taxon>Tetractinellida</taxon>
        <taxon>Astrophorina</taxon>
        <taxon>Geodiidae</taxon>
        <taxon>Geodia</taxon>
    </lineage>
</organism>
<evidence type="ECO:0000313" key="2">
    <source>
        <dbReference type="EMBL" id="CAI8007811.1"/>
    </source>
</evidence>